<organism evidence="2 3">
    <name type="scientific">Halorubrum trueperi</name>
    <dbReference type="NCBI Taxonomy" id="2004704"/>
    <lineage>
        <taxon>Archaea</taxon>
        <taxon>Methanobacteriati</taxon>
        <taxon>Methanobacteriota</taxon>
        <taxon>Stenosarchaea group</taxon>
        <taxon>Halobacteria</taxon>
        <taxon>Halobacteriales</taxon>
        <taxon>Haloferacaceae</taxon>
        <taxon>Halorubrum</taxon>
    </lineage>
</organism>
<dbReference type="InterPro" id="IPR007404">
    <property type="entry name" value="YdjM-like"/>
</dbReference>
<name>A0ABD5UKG8_9EURY</name>
<keyword evidence="1" id="KW-0472">Membrane</keyword>
<keyword evidence="1" id="KW-1133">Transmembrane helix</keyword>
<dbReference type="AlphaFoldDB" id="A0ABD5UKG8"/>
<accession>A0ABD5UKG8</accession>
<protein>
    <submittedName>
        <fullName evidence="2">Metal-dependent hydrolase</fullName>
    </submittedName>
</protein>
<keyword evidence="1" id="KW-0812">Transmembrane</keyword>
<evidence type="ECO:0000313" key="3">
    <source>
        <dbReference type="Proteomes" id="UP001596333"/>
    </source>
</evidence>
<keyword evidence="2" id="KW-0378">Hydrolase</keyword>
<feature type="transmembrane region" description="Helical" evidence="1">
    <location>
        <begin position="58"/>
        <end position="79"/>
    </location>
</feature>
<reference evidence="2 3" key="1">
    <citation type="journal article" date="2019" name="Int. J. Syst. Evol. Microbiol.">
        <title>The Global Catalogue of Microorganisms (GCM) 10K type strain sequencing project: providing services to taxonomists for standard genome sequencing and annotation.</title>
        <authorList>
            <consortium name="The Broad Institute Genomics Platform"/>
            <consortium name="The Broad Institute Genome Sequencing Center for Infectious Disease"/>
            <person name="Wu L."/>
            <person name="Ma J."/>
        </authorList>
    </citation>
    <scope>NUCLEOTIDE SEQUENCE [LARGE SCALE GENOMIC DNA]</scope>
    <source>
        <strain evidence="2 3">Y73</strain>
    </source>
</reference>
<feature type="transmembrane region" description="Helical" evidence="1">
    <location>
        <begin position="91"/>
        <end position="110"/>
    </location>
</feature>
<comment type="caution">
    <text evidence="2">The sequence shown here is derived from an EMBL/GenBank/DDBJ whole genome shotgun (WGS) entry which is preliminary data.</text>
</comment>
<proteinExistence type="predicted"/>
<evidence type="ECO:0000313" key="2">
    <source>
        <dbReference type="EMBL" id="MFC6889907.1"/>
    </source>
</evidence>
<dbReference type="Proteomes" id="UP001596333">
    <property type="component" value="Unassembled WGS sequence"/>
</dbReference>
<dbReference type="GO" id="GO:0016787">
    <property type="term" value="F:hydrolase activity"/>
    <property type="evidence" value="ECO:0007669"/>
    <property type="project" value="UniProtKB-KW"/>
</dbReference>
<keyword evidence="3" id="KW-1185">Reference proteome</keyword>
<gene>
    <name evidence="2" type="ORF">ACFQEY_12885</name>
</gene>
<dbReference type="RefSeq" id="WP_379769170.1">
    <property type="nucleotide sequence ID" value="NZ_JBHSXI010000012.1"/>
</dbReference>
<dbReference type="EMBL" id="JBHSXI010000012">
    <property type="protein sequence ID" value="MFC6889907.1"/>
    <property type="molecule type" value="Genomic_DNA"/>
</dbReference>
<evidence type="ECO:0000256" key="1">
    <source>
        <dbReference type="SAM" id="Phobius"/>
    </source>
</evidence>
<sequence>MYWRGHVGIALIAYAPFAAAARAVGEPELAALGGAVAIALSTLPDVDQRLPVSHRGPTHTVAFALGVGASTAIAMALVAGASAGLPPWSPAFLGTVATVALCSHLAGDAITPMGIRPFRPFRNAHVTFDLIPAKNPRANRLFLGTGTAAAVIALTL</sequence>
<dbReference type="Pfam" id="PF04307">
    <property type="entry name" value="YdjM"/>
    <property type="match status" value="1"/>
</dbReference>